<feature type="domain" description="DUF569" evidence="4">
    <location>
        <begin position="311"/>
        <end position="387"/>
    </location>
</feature>
<dbReference type="Pfam" id="PF04601">
    <property type="entry name" value="DUF569"/>
    <property type="match status" value="2"/>
</dbReference>
<dbReference type="AlphaFoldDB" id="A0A6A6MVK2"/>
<dbReference type="Proteomes" id="UP000467840">
    <property type="component" value="Chromosome 15"/>
</dbReference>
<dbReference type="InterPro" id="IPR008999">
    <property type="entry name" value="Actin-crosslinking"/>
</dbReference>
<dbReference type="Gene3D" id="2.80.10.50">
    <property type="match status" value="1"/>
</dbReference>
<dbReference type="InterPro" id="IPR011600">
    <property type="entry name" value="Pept_C14_caspase"/>
</dbReference>
<proteinExistence type="predicted"/>
<name>A0A6A6MVK2_HEVBR</name>
<feature type="domain" description="Peptidase C14 caspase" evidence="2">
    <location>
        <begin position="403"/>
        <end position="670"/>
    </location>
</feature>
<evidence type="ECO:0000259" key="3">
    <source>
        <dbReference type="Pfam" id="PF04601"/>
    </source>
</evidence>
<evidence type="ECO:0000259" key="2">
    <source>
        <dbReference type="Pfam" id="PF00656"/>
    </source>
</evidence>
<comment type="caution">
    <text evidence="5">The sequence shown here is derived from an EMBL/GenBank/DDBJ whole genome shotgun (WGS) entry which is preliminary data.</text>
</comment>
<dbReference type="GO" id="GO:0004197">
    <property type="term" value="F:cysteine-type endopeptidase activity"/>
    <property type="evidence" value="ECO:0007669"/>
    <property type="project" value="InterPro"/>
</dbReference>
<dbReference type="Pfam" id="PF22932">
    <property type="entry name" value="Ubiq_DUF_assoc"/>
    <property type="match status" value="1"/>
</dbReference>
<dbReference type="GO" id="GO:0006508">
    <property type="term" value="P:proteolysis"/>
    <property type="evidence" value="ECO:0007669"/>
    <property type="project" value="InterPro"/>
</dbReference>
<feature type="domain" description="DUF569" evidence="3">
    <location>
        <begin position="122"/>
        <end position="238"/>
    </location>
</feature>
<dbReference type="CDD" id="cd23340">
    <property type="entry name" value="beta-trefoil_FSCN_ACP-like"/>
    <property type="match status" value="1"/>
</dbReference>
<dbReference type="EMBL" id="JAAGAX010000005">
    <property type="protein sequence ID" value="KAF2316223.1"/>
    <property type="molecule type" value="Genomic_DNA"/>
</dbReference>
<protein>
    <recommendedName>
        <fullName evidence="7">DUF569 domain-containing protein</fullName>
    </recommendedName>
</protein>
<keyword evidence="6" id="KW-1185">Reference proteome</keyword>
<evidence type="ECO:0008006" key="7">
    <source>
        <dbReference type="Google" id="ProtNLM"/>
    </source>
</evidence>
<evidence type="ECO:0000259" key="4">
    <source>
        <dbReference type="Pfam" id="PF22932"/>
    </source>
</evidence>
<evidence type="ECO:0000256" key="1">
    <source>
        <dbReference type="SAM" id="MobiDB-lite"/>
    </source>
</evidence>
<reference evidence="5 6" key="1">
    <citation type="journal article" date="2020" name="Mol. Plant">
        <title>The Chromosome-Based Rubber Tree Genome Provides New Insights into Spurge Genome Evolution and Rubber Biosynthesis.</title>
        <authorList>
            <person name="Liu J."/>
            <person name="Shi C."/>
            <person name="Shi C.C."/>
            <person name="Li W."/>
            <person name="Zhang Q.J."/>
            <person name="Zhang Y."/>
            <person name="Li K."/>
            <person name="Lu H.F."/>
            <person name="Shi C."/>
            <person name="Zhu S.T."/>
            <person name="Xiao Z.Y."/>
            <person name="Nan H."/>
            <person name="Yue Y."/>
            <person name="Zhu X.G."/>
            <person name="Wu Y."/>
            <person name="Hong X.N."/>
            <person name="Fan G.Y."/>
            <person name="Tong Y."/>
            <person name="Zhang D."/>
            <person name="Mao C.L."/>
            <person name="Liu Y.L."/>
            <person name="Hao S.J."/>
            <person name="Liu W.Q."/>
            <person name="Lv M.Q."/>
            <person name="Zhang H.B."/>
            <person name="Liu Y."/>
            <person name="Hu-Tang G.R."/>
            <person name="Wang J.P."/>
            <person name="Wang J.H."/>
            <person name="Sun Y.H."/>
            <person name="Ni S.B."/>
            <person name="Chen W.B."/>
            <person name="Zhang X.C."/>
            <person name="Jiao Y.N."/>
            <person name="Eichler E.E."/>
            <person name="Li G.H."/>
            <person name="Liu X."/>
            <person name="Gao L.Z."/>
        </authorList>
    </citation>
    <scope>NUCLEOTIDE SEQUENCE [LARGE SCALE GENOMIC DNA]</scope>
    <source>
        <strain evidence="6">cv. GT1</strain>
        <tissue evidence="5">Leaf</tissue>
    </source>
</reference>
<dbReference type="PANTHER" id="PTHR31205">
    <property type="entry name" value="ACTIN CROSS-LINKING PROTEIN (DUF569)"/>
    <property type="match status" value="1"/>
</dbReference>
<dbReference type="InterPro" id="IPR054726">
    <property type="entry name" value="Ubiq_DUF569-assoc"/>
</dbReference>
<feature type="region of interest" description="Disordered" evidence="1">
    <location>
        <begin position="260"/>
        <end position="284"/>
    </location>
</feature>
<dbReference type="Gene3D" id="3.40.50.1460">
    <property type="match status" value="1"/>
</dbReference>
<gene>
    <name evidence="5" type="ORF">GH714_041564</name>
</gene>
<feature type="domain" description="DUF569" evidence="3">
    <location>
        <begin position="7"/>
        <end position="63"/>
    </location>
</feature>
<dbReference type="InterPro" id="IPR007679">
    <property type="entry name" value="DUF569"/>
</dbReference>
<dbReference type="SUPFAM" id="SSF50405">
    <property type="entry name" value="Actin-crosslinking proteins"/>
    <property type="match status" value="1"/>
</dbReference>
<organism evidence="5 6">
    <name type="scientific">Hevea brasiliensis</name>
    <name type="common">Para rubber tree</name>
    <name type="synonym">Siphonia brasiliensis</name>
    <dbReference type="NCBI Taxonomy" id="3981"/>
    <lineage>
        <taxon>Eukaryota</taxon>
        <taxon>Viridiplantae</taxon>
        <taxon>Streptophyta</taxon>
        <taxon>Embryophyta</taxon>
        <taxon>Tracheophyta</taxon>
        <taxon>Spermatophyta</taxon>
        <taxon>Magnoliopsida</taxon>
        <taxon>eudicotyledons</taxon>
        <taxon>Gunneridae</taxon>
        <taxon>Pentapetalae</taxon>
        <taxon>rosids</taxon>
        <taxon>fabids</taxon>
        <taxon>Malpighiales</taxon>
        <taxon>Euphorbiaceae</taxon>
        <taxon>Crotonoideae</taxon>
        <taxon>Micrandreae</taxon>
        <taxon>Hevea</taxon>
    </lineage>
</organism>
<accession>A0A6A6MVK2</accession>
<evidence type="ECO:0000313" key="6">
    <source>
        <dbReference type="Proteomes" id="UP000467840"/>
    </source>
</evidence>
<evidence type="ECO:0000313" key="5">
    <source>
        <dbReference type="EMBL" id="KAF2316223.1"/>
    </source>
</evidence>
<sequence>MQIISATKKDITIDWEPRTEGFHVKLRTRAGTFLRANGGTPPWRNSVTHDVPHRSATQDWVLWKVDILGFDSIPGYLSSASSVSSSFSSDFAGSECSETESQSVYSVCSDRNALEEENNYAMELFQEAKVIRLRSHHDKFLLADDDQECVSQDRNGEVKNARWTVEIVEKANVVRLKSYYGKYLTASNMPFLLGMTGKKVLQSLPRRLDSSLEWQPIREGDLIKLKTRYGQYLRANAEIRRTDPPPQTATNRVDQRLYSQRPQLSNQAEVAPSKPGSPTAIWRTPPSFSRSELFYLQSDDSFVGVPMKNEGRLIHYSVANENGDFDVNKKLSFTFKGTEVEELKQRLKEETRLDDILVCSRNPLNGKHYPLRLNLPPNNAEMIIVVLPSSGKDGEWKEEHGRLVGCNYPNTNNELHGCINDVLAMRDVLINRFGLDPSHIQLLIDAPAPGSSSSSSLVMPTGANIKKALDQMVDQAQPGDLLYFHYSGHGTRIPSLKPGHLFRQDEAIVPCDFNLITDMDFRQLVNRLPKGASFTILSDSCHSGGLIDKEKEQIGPNSLITADPKMQISHKPKAISFESILQHLTSLTGINTTDIGTQLLECFGANASLKFRLPRLEFDNFLELLKPDDGILLSGCQANETSADMNPVESGGKAYGAFSNAVQLVLKEQSDQLISKGRW</sequence>
<dbReference type="PANTHER" id="PTHR31205:SF77">
    <property type="entry name" value="CROSS-LINKING PROTEIN, PUTATIVE (DUF569)-RELATED"/>
    <property type="match status" value="1"/>
</dbReference>
<dbReference type="Pfam" id="PF00656">
    <property type="entry name" value="Peptidase_C14"/>
    <property type="match status" value="1"/>
</dbReference>